<comment type="subunit">
    <text evidence="8">Part of the RNA polymerase complex.</text>
</comment>
<evidence type="ECO:0000256" key="2">
    <source>
        <dbReference type="ARBA" id="ARBA00022490"/>
    </source>
</evidence>
<dbReference type="CDD" id="cd06528">
    <property type="entry name" value="RNAP_A"/>
    <property type="match status" value="1"/>
</dbReference>
<evidence type="ECO:0000256" key="5">
    <source>
        <dbReference type="ARBA" id="ARBA00023125"/>
    </source>
</evidence>
<comment type="catalytic activity">
    <reaction evidence="7 8">
        <text>RNA(n) + a ribonucleoside 5'-triphosphate = RNA(n+1) + diphosphate</text>
        <dbReference type="Rhea" id="RHEA:21248"/>
        <dbReference type="Rhea" id="RHEA-COMP:14527"/>
        <dbReference type="Rhea" id="RHEA-COMP:17342"/>
        <dbReference type="ChEBI" id="CHEBI:33019"/>
        <dbReference type="ChEBI" id="CHEBI:61557"/>
        <dbReference type="ChEBI" id="CHEBI:140395"/>
        <dbReference type="EC" id="2.7.7.6"/>
    </reaction>
</comment>
<comment type="similarity">
    <text evidence="8">Belongs to the RNA polymerase beta' chain family.</text>
</comment>
<dbReference type="EMBL" id="DRTM01000055">
    <property type="protein sequence ID" value="HHE75635.1"/>
    <property type="molecule type" value="Genomic_DNA"/>
</dbReference>
<reference evidence="10" key="1">
    <citation type="journal article" date="2020" name="mSystems">
        <title>Genome- and Community-Level Interaction Insights into Carbon Utilization and Element Cycling Functions of Hydrothermarchaeota in Hydrothermal Sediment.</title>
        <authorList>
            <person name="Zhou Z."/>
            <person name="Liu Y."/>
            <person name="Xu W."/>
            <person name="Pan J."/>
            <person name="Luo Z.H."/>
            <person name="Li M."/>
        </authorList>
    </citation>
    <scope>NUCLEOTIDE SEQUENCE [LARGE SCALE GENOMIC DNA]</scope>
    <source>
        <strain evidence="10">HyVt-85</strain>
    </source>
</reference>
<dbReference type="GO" id="GO:0006351">
    <property type="term" value="P:DNA-templated transcription"/>
    <property type="evidence" value="ECO:0007669"/>
    <property type="project" value="UniProtKB-UniRule"/>
</dbReference>
<sequence>MYEDVKKKYDVSLPFSIVEKIVKIQKDFSLEKKELERVIEKVVEKYKKRLVDPYEAVGIVAAQSIGEPGTQMTLRTFHYAGVAEMNVTLGLPRLIEIVDARSQPSTPTMEIYLKEDIREDEEKVKNVAKKIENTTIIDVADVITSVADMSLTIVPDPKKMEGRGVKIEDIVESLSKLKTYKLKVEMEEERIKVRLPEPSYKKLYLLAESIKTLTLRGIKGISRAIVRKSRDGIEWVIYTQGSNLAEVLDIDEVDGKRTRTNNIIEIAVVLGIEAARNAIIEEAINTLEQQGLNVDIRHIMLVADTMTYNGVVEAIGRHGIAGEKESVLARAAFEITSKHLLTAGVLGEEDNLRGVAENIIVGQPVTLGTGAVTLIYKGKKR</sequence>
<keyword evidence="1 8" id="KW-0240">DNA-directed RNA polymerase</keyword>
<comment type="subcellular location">
    <subcellularLocation>
        <location evidence="8">Cytoplasm</location>
    </subcellularLocation>
</comment>
<comment type="caution">
    <text evidence="10">The sequence shown here is derived from an EMBL/GenBank/DDBJ whole genome shotgun (WGS) entry which is preliminary data.</text>
</comment>
<evidence type="ECO:0000256" key="6">
    <source>
        <dbReference type="ARBA" id="ARBA00023163"/>
    </source>
</evidence>
<dbReference type="InterPro" id="IPR045867">
    <property type="entry name" value="DNA-dir_RpoC_beta_prime"/>
</dbReference>
<dbReference type="GO" id="GO:0005737">
    <property type="term" value="C:cytoplasm"/>
    <property type="evidence" value="ECO:0007669"/>
    <property type="project" value="UniProtKB-SubCell"/>
</dbReference>
<evidence type="ECO:0000256" key="3">
    <source>
        <dbReference type="ARBA" id="ARBA00022679"/>
    </source>
</evidence>
<dbReference type="Pfam" id="PF04998">
    <property type="entry name" value="RNA_pol_Rpb1_5"/>
    <property type="match status" value="1"/>
</dbReference>
<dbReference type="Gene3D" id="1.10.150.390">
    <property type="match status" value="1"/>
</dbReference>
<dbReference type="InterPro" id="IPR007081">
    <property type="entry name" value="RNA_pol_Rpb1_5"/>
</dbReference>
<gene>
    <name evidence="8 10" type="primary">rpoA2</name>
    <name evidence="8" type="synonym">rpo1C</name>
    <name evidence="10" type="ORF">ENL31_00730</name>
</gene>
<keyword evidence="5 8" id="KW-0238">DNA-binding</keyword>
<keyword evidence="3 8" id="KW-0808">Transferase</keyword>
<dbReference type="SUPFAM" id="SSF64484">
    <property type="entry name" value="beta and beta-prime subunits of DNA dependent RNA-polymerase"/>
    <property type="match status" value="1"/>
</dbReference>
<dbReference type="NCBIfam" id="TIGR02389">
    <property type="entry name" value="RNA_pol_rpoA2"/>
    <property type="match status" value="1"/>
</dbReference>
<keyword evidence="4 8" id="KW-0548">Nucleotidyltransferase</keyword>
<protein>
    <recommendedName>
        <fullName evidence="8">DNA-directed RNA polymerase subunit Rpo1C</fullName>
        <ecNumber evidence="8">2.7.7.6</ecNumber>
    </recommendedName>
    <alternativeName>
        <fullName evidence="8">DNA-directed RNA polymerase subunit A''</fullName>
    </alternativeName>
</protein>
<accession>A0A7J3T8N9</accession>
<proteinExistence type="inferred from homology"/>
<comment type="function">
    <text evidence="8">DNA-dependent RNA polymerase (RNAP) catalyzes the transcription of DNA into RNA using the four ribonucleoside triphosphates as substrates. Forms part of the jaw domain.</text>
</comment>
<dbReference type="AlphaFoldDB" id="A0A7J3T8N9"/>
<dbReference type="PANTHER" id="PTHR19376:SF32">
    <property type="entry name" value="DNA-DIRECTED RNA POLYMERASE III SUBUNIT RPC1"/>
    <property type="match status" value="1"/>
</dbReference>
<keyword evidence="6 8" id="KW-0804">Transcription</keyword>
<dbReference type="Proteomes" id="UP000886130">
    <property type="component" value="Unassembled WGS sequence"/>
</dbReference>
<evidence type="ECO:0000256" key="8">
    <source>
        <dbReference type="HAMAP-Rule" id="MF_00411"/>
    </source>
</evidence>
<evidence type="ECO:0000256" key="1">
    <source>
        <dbReference type="ARBA" id="ARBA00022478"/>
    </source>
</evidence>
<dbReference type="GO" id="GO:0000428">
    <property type="term" value="C:DNA-directed RNA polymerase complex"/>
    <property type="evidence" value="ECO:0007669"/>
    <property type="project" value="UniProtKB-KW"/>
</dbReference>
<keyword evidence="2 8" id="KW-0963">Cytoplasm</keyword>
<dbReference type="InterPro" id="IPR012757">
    <property type="entry name" value="RPO1C"/>
</dbReference>
<evidence type="ECO:0000259" key="9">
    <source>
        <dbReference type="Pfam" id="PF04998"/>
    </source>
</evidence>
<evidence type="ECO:0000313" key="10">
    <source>
        <dbReference type="EMBL" id="HHE75635.1"/>
    </source>
</evidence>
<dbReference type="GO" id="GO:0003677">
    <property type="term" value="F:DNA binding"/>
    <property type="evidence" value="ECO:0007669"/>
    <property type="project" value="UniProtKB-UniRule"/>
</dbReference>
<evidence type="ECO:0000256" key="7">
    <source>
        <dbReference type="ARBA" id="ARBA00048552"/>
    </source>
</evidence>
<name>A0A7J3T8N9_9ARCH</name>
<feature type="domain" description="RNA polymerase Rpb1" evidence="9">
    <location>
        <begin position="21"/>
        <end position="326"/>
    </location>
</feature>
<dbReference type="GO" id="GO:0003899">
    <property type="term" value="F:DNA-directed RNA polymerase activity"/>
    <property type="evidence" value="ECO:0007669"/>
    <property type="project" value="UniProtKB-UniRule"/>
</dbReference>
<organism evidence="10">
    <name type="scientific">Candidatus Aciduliprofundum boonei</name>
    <dbReference type="NCBI Taxonomy" id="379547"/>
    <lineage>
        <taxon>Archaea</taxon>
        <taxon>Methanobacteriati</taxon>
        <taxon>Thermoplasmatota</taxon>
        <taxon>DHVE2 group</taxon>
        <taxon>Candidatus Aciduliprofundum</taxon>
    </lineage>
</organism>
<dbReference type="PANTHER" id="PTHR19376">
    <property type="entry name" value="DNA-DIRECTED RNA POLYMERASE"/>
    <property type="match status" value="1"/>
</dbReference>
<evidence type="ECO:0000256" key="4">
    <source>
        <dbReference type="ARBA" id="ARBA00022695"/>
    </source>
</evidence>
<dbReference type="HAMAP" id="MF_00411">
    <property type="entry name" value="RNApol_arch_Rpo1C"/>
    <property type="match status" value="1"/>
</dbReference>
<dbReference type="EC" id="2.7.7.6" evidence="8"/>